<gene>
    <name evidence="1" type="ORF">ACFPQ5_00080</name>
</gene>
<evidence type="ECO:0000313" key="1">
    <source>
        <dbReference type="EMBL" id="MFC5476566.1"/>
    </source>
</evidence>
<accession>A0ABW0MI82</accession>
<reference evidence="2" key="1">
    <citation type="journal article" date="2019" name="Int. J. Syst. Evol. Microbiol.">
        <title>The Global Catalogue of Microorganisms (GCM) 10K type strain sequencing project: providing services to taxonomists for standard genome sequencing and annotation.</title>
        <authorList>
            <consortium name="The Broad Institute Genomics Platform"/>
            <consortium name="The Broad Institute Genome Sequencing Center for Infectious Disease"/>
            <person name="Wu L."/>
            <person name="Ma J."/>
        </authorList>
    </citation>
    <scope>NUCLEOTIDE SEQUENCE [LARGE SCALE GENOMIC DNA]</scope>
    <source>
        <strain evidence="2">CCUG 43111</strain>
    </source>
</reference>
<keyword evidence="2" id="KW-1185">Reference proteome</keyword>
<dbReference type="EMBL" id="JBHSMR010000001">
    <property type="protein sequence ID" value="MFC5476566.1"/>
    <property type="molecule type" value="Genomic_DNA"/>
</dbReference>
<protein>
    <submittedName>
        <fullName evidence="1">Uncharacterized protein</fullName>
    </submittedName>
</protein>
<dbReference type="Proteomes" id="UP001596101">
    <property type="component" value="Unassembled WGS sequence"/>
</dbReference>
<comment type="caution">
    <text evidence="1">The sequence shown here is derived from an EMBL/GenBank/DDBJ whole genome shotgun (WGS) entry which is preliminary data.</text>
</comment>
<sequence length="61" mass="6482">MANANNNSYFNAYLGYIECGATETEALIEVANENEVSVSVVFDALVLCGLHNPCGCSSDYA</sequence>
<evidence type="ECO:0000313" key="2">
    <source>
        <dbReference type="Proteomes" id="UP001596101"/>
    </source>
</evidence>
<organism evidence="1 2">
    <name type="scientific">Massilia suwonensis</name>
    <dbReference type="NCBI Taxonomy" id="648895"/>
    <lineage>
        <taxon>Bacteria</taxon>
        <taxon>Pseudomonadati</taxon>
        <taxon>Pseudomonadota</taxon>
        <taxon>Betaproteobacteria</taxon>
        <taxon>Burkholderiales</taxon>
        <taxon>Oxalobacteraceae</taxon>
        <taxon>Telluria group</taxon>
        <taxon>Massilia</taxon>
    </lineage>
</organism>
<dbReference type="RefSeq" id="WP_379750674.1">
    <property type="nucleotide sequence ID" value="NZ_JBHSMR010000001.1"/>
</dbReference>
<name>A0ABW0MI82_9BURK</name>
<proteinExistence type="predicted"/>